<dbReference type="InterPro" id="IPR002182">
    <property type="entry name" value="NB-ARC"/>
</dbReference>
<dbReference type="PANTHER" id="PTHR23155:SF1052">
    <property type="entry name" value="DISEASE RESISTANCE PROTEIN RPM1"/>
    <property type="match status" value="1"/>
</dbReference>
<organism evidence="8 9">
    <name type="scientific">Ziziphus jujuba</name>
    <name type="common">Chinese jujube</name>
    <name type="synonym">Ziziphus sativa</name>
    <dbReference type="NCBI Taxonomy" id="326968"/>
    <lineage>
        <taxon>Eukaryota</taxon>
        <taxon>Viridiplantae</taxon>
        <taxon>Streptophyta</taxon>
        <taxon>Embryophyta</taxon>
        <taxon>Tracheophyta</taxon>
        <taxon>Spermatophyta</taxon>
        <taxon>Magnoliopsida</taxon>
        <taxon>eudicotyledons</taxon>
        <taxon>Gunneridae</taxon>
        <taxon>Pentapetalae</taxon>
        <taxon>rosids</taxon>
        <taxon>fabids</taxon>
        <taxon>Rosales</taxon>
        <taxon>Rhamnaceae</taxon>
        <taxon>Paliureae</taxon>
        <taxon>Ziziphus</taxon>
    </lineage>
</organism>
<evidence type="ECO:0000259" key="7">
    <source>
        <dbReference type="Pfam" id="PF23598"/>
    </source>
</evidence>
<name>A0A6P3ZD33_ZIZJJ</name>
<evidence type="ECO:0000313" key="9">
    <source>
        <dbReference type="RefSeq" id="XP_015872748.4"/>
    </source>
</evidence>
<dbReference type="GeneID" id="107409838"/>
<dbReference type="Gene3D" id="3.80.10.10">
    <property type="entry name" value="Ribonuclease Inhibitor"/>
    <property type="match status" value="2"/>
</dbReference>
<dbReference type="InterPro" id="IPR042197">
    <property type="entry name" value="Apaf_helical"/>
</dbReference>
<dbReference type="InterPro" id="IPR041118">
    <property type="entry name" value="Rx_N"/>
</dbReference>
<evidence type="ECO:0000256" key="3">
    <source>
        <dbReference type="ARBA" id="ARBA00022821"/>
    </source>
</evidence>
<feature type="domain" description="Disease resistance R13L4/SHOC-2-like LRR" evidence="7">
    <location>
        <begin position="564"/>
        <end position="896"/>
    </location>
</feature>
<dbReference type="Proteomes" id="UP001652623">
    <property type="component" value="Chromosome 12"/>
</dbReference>
<dbReference type="InterPro" id="IPR055414">
    <property type="entry name" value="LRR_R13L4/SHOC2-like"/>
</dbReference>
<dbReference type="Gene3D" id="3.40.50.300">
    <property type="entry name" value="P-loop containing nucleotide triphosphate hydrolases"/>
    <property type="match status" value="1"/>
</dbReference>
<evidence type="ECO:0000256" key="2">
    <source>
        <dbReference type="ARBA" id="ARBA00022741"/>
    </source>
</evidence>
<dbReference type="Gene3D" id="1.10.10.10">
    <property type="entry name" value="Winged helix-like DNA-binding domain superfamily/Winged helix DNA-binding domain"/>
    <property type="match status" value="1"/>
</dbReference>
<dbReference type="Pfam" id="PF23559">
    <property type="entry name" value="WHD_DRP"/>
    <property type="match status" value="1"/>
</dbReference>
<dbReference type="SUPFAM" id="SSF52540">
    <property type="entry name" value="P-loop containing nucleoside triphosphate hydrolases"/>
    <property type="match status" value="1"/>
</dbReference>
<dbReference type="Gene3D" id="1.20.5.4130">
    <property type="match status" value="1"/>
</dbReference>
<keyword evidence="2" id="KW-0547">Nucleotide-binding</keyword>
<dbReference type="Pfam" id="PF18052">
    <property type="entry name" value="Rx_N"/>
    <property type="match status" value="1"/>
</dbReference>
<dbReference type="SUPFAM" id="SSF52058">
    <property type="entry name" value="L domain-like"/>
    <property type="match status" value="1"/>
</dbReference>
<dbReference type="Pfam" id="PF23598">
    <property type="entry name" value="LRR_14"/>
    <property type="match status" value="1"/>
</dbReference>
<proteinExistence type="predicted"/>
<evidence type="ECO:0000259" key="6">
    <source>
        <dbReference type="Pfam" id="PF23559"/>
    </source>
</evidence>
<evidence type="ECO:0000256" key="1">
    <source>
        <dbReference type="ARBA" id="ARBA00022737"/>
    </source>
</evidence>
<dbReference type="InParanoid" id="A0A6P3ZD33"/>
<feature type="domain" description="Disease resistance N-terminal" evidence="5">
    <location>
        <begin position="5"/>
        <end position="100"/>
    </location>
</feature>
<dbReference type="Pfam" id="PF00931">
    <property type="entry name" value="NB-ARC"/>
    <property type="match status" value="1"/>
</dbReference>
<dbReference type="RefSeq" id="XP_015872748.4">
    <property type="nucleotide sequence ID" value="XM_016017262.4"/>
</dbReference>
<reference evidence="9" key="1">
    <citation type="submission" date="2025-08" db="UniProtKB">
        <authorList>
            <consortium name="RefSeq"/>
        </authorList>
    </citation>
    <scope>IDENTIFICATION</scope>
    <source>
        <tissue evidence="9">Seedling</tissue>
    </source>
</reference>
<dbReference type="PANTHER" id="PTHR23155">
    <property type="entry name" value="DISEASE RESISTANCE PROTEIN RP"/>
    <property type="match status" value="1"/>
</dbReference>
<dbReference type="PRINTS" id="PR00364">
    <property type="entry name" value="DISEASERSIST"/>
</dbReference>
<keyword evidence="1" id="KW-0677">Repeat</keyword>
<dbReference type="Gene3D" id="1.10.8.430">
    <property type="entry name" value="Helical domain of apoptotic protease-activating factors"/>
    <property type="match status" value="1"/>
</dbReference>
<dbReference type="InterPro" id="IPR038005">
    <property type="entry name" value="RX-like_CC"/>
</dbReference>
<feature type="domain" description="NB-ARC" evidence="4">
    <location>
        <begin position="182"/>
        <end position="356"/>
    </location>
</feature>
<dbReference type="CDD" id="cd14798">
    <property type="entry name" value="RX-CC_like"/>
    <property type="match status" value="1"/>
</dbReference>
<keyword evidence="3" id="KW-0611">Plant defense</keyword>
<protein>
    <submittedName>
        <fullName evidence="9">Disease resistance protein RPM1-like</fullName>
    </submittedName>
</protein>
<dbReference type="GO" id="GO:0098542">
    <property type="term" value="P:defense response to other organism"/>
    <property type="evidence" value="ECO:0007669"/>
    <property type="project" value="TreeGrafter"/>
</dbReference>
<evidence type="ECO:0000259" key="5">
    <source>
        <dbReference type="Pfam" id="PF18052"/>
    </source>
</evidence>
<dbReference type="GO" id="GO:0043531">
    <property type="term" value="F:ADP binding"/>
    <property type="evidence" value="ECO:0007669"/>
    <property type="project" value="InterPro"/>
</dbReference>
<gene>
    <name evidence="9" type="primary">LOC107409838</name>
</gene>
<keyword evidence="8" id="KW-1185">Reference proteome</keyword>
<accession>A0A6P3ZD33</accession>
<evidence type="ECO:0000259" key="4">
    <source>
        <dbReference type="Pfam" id="PF00931"/>
    </source>
</evidence>
<dbReference type="InterPro" id="IPR036388">
    <property type="entry name" value="WH-like_DNA-bd_sf"/>
</dbReference>
<dbReference type="AlphaFoldDB" id="A0A6P3ZD33"/>
<dbReference type="InterPro" id="IPR058922">
    <property type="entry name" value="WHD_DRP"/>
</dbReference>
<dbReference type="InterPro" id="IPR027417">
    <property type="entry name" value="P-loop_NTPase"/>
</dbReference>
<dbReference type="InterPro" id="IPR032675">
    <property type="entry name" value="LRR_dom_sf"/>
</dbReference>
<dbReference type="InterPro" id="IPR044974">
    <property type="entry name" value="Disease_R_plants"/>
</dbReference>
<evidence type="ECO:0000313" key="8">
    <source>
        <dbReference type="Proteomes" id="UP001652623"/>
    </source>
</evidence>
<dbReference type="KEGG" id="zju:107409838"/>
<sequence>MSETAIGYVIDHLVSLLAQEVNFLRGVRSEVLCIKLELEALQCFLKYADMKAETERSDCEAGDGVKAWVKQLREVAFQIEDVIDEYTLQLAQSHRRRGFIAYLHEIGRSVVKLQPRIHIASQIHDIKLAVLNIKERSTGKYGFDSTKEGMSIASHEDEHSWYDPRKGALYLQEADVVGIESPRDELVGWLLDKKLQRTVTSVVGMGGLGKTTLAKKVYDSVKEKFDCHAWIAVSQSYRKEELLKGVIKQFSEGNKEPIPKGIDAMDEDELTQQLRKYLQQKRYVVIFDDVWRVHFWGDIEHALLDNQSGGRIVITTRSMEVANFCRISCLVHIHKLQPLPPEMAWKLFCKKTFQFESDQGHCPADLEKLSRNIVERCNGLPLAIVAIAGLLSTKDKRVNEWRKLHDSLHSELESNPYLTSITRILSLSYNDLPYYLKSCFLYIGMYPENYPIRCSRLIRQWIAEGFVKQKKDKTSEEVALEYLTELIHRSLVQVSCVDLDGKVRTCRIHDLLREVILKKMEDASFGHILSGDKSIFRGGLVTRRLSIVNSSYDVLSSTDQISHVRTILSFNSNGIVLENSVQSTLSKNFKLLKVLDFEDGHVDSVHEDIGNLFHLRYLSLRSTRVSMLPRSIGELANLETLDLKKSFVFELPSEIKRLHKLRHLLAYNHDHAMHYGLSARKGIKLENGIGCLEGLHKLYMLDANASGVDRIKELRKLTQLRRLGIEKLKSEDGKILCWSIEEMKHLESLDVRAISEDNIIDLESISSPPQFLQRLYLYGRLNKLPEWITKLENLSRIEIFWSKLEEDPVKSLKNLHNLLELIITHNAYDGEQLQFEKGVFPKLKILKLRNLSGLRCVVIEEGSLQNLENLCIGPSPKLKEVPFGICHLQKLEMLEFYDMSHEFIMSMHSKGEDYEIVQHVPLLLIHYGCDGGEYKTVRLY</sequence>
<feature type="domain" description="Disease resistance protein winged helix" evidence="6">
    <location>
        <begin position="445"/>
        <end position="516"/>
    </location>
</feature>